<comment type="similarity">
    <text evidence="1">Belongs to the FlgM family.</text>
</comment>
<sequence>MKIDNSGKPLGAALNRTDSRPSSKTSSESSGAAEVRGENVDITSFSARLASLEANLGSQPVMDEAKISEIRQAIAEGRFSVNPDAIADKLMASVKELLAKP</sequence>
<evidence type="ECO:0000313" key="12">
    <source>
        <dbReference type="Proteomes" id="UP000186513"/>
    </source>
</evidence>
<feature type="region of interest" description="Disordered" evidence="9">
    <location>
        <begin position="1"/>
        <end position="37"/>
    </location>
</feature>
<accession>A0A1K2H7W2</accession>
<evidence type="ECO:0000256" key="8">
    <source>
        <dbReference type="ARBA" id="ARBA00030117"/>
    </source>
</evidence>
<name>A0A1K2H7W2_9NEIS</name>
<keyword evidence="12" id="KW-1185">Reference proteome</keyword>
<evidence type="ECO:0000256" key="3">
    <source>
        <dbReference type="ARBA" id="ARBA00022491"/>
    </source>
</evidence>
<evidence type="ECO:0000256" key="2">
    <source>
        <dbReference type="ARBA" id="ARBA00017823"/>
    </source>
</evidence>
<dbReference type="Proteomes" id="UP000186513">
    <property type="component" value="Unassembled WGS sequence"/>
</dbReference>
<evidence type="ECO:0000256" key="9">
    <source>
        <dbReference type="SAM" id="MobiDB-lite"/>
    </source>
</evidence>
<dbReference type="GO" id="GO:0045892">
    <property type="term" value="P:negative regulation of DNA-templated transcription"/>
    <property type="evidence" value="ECO:0007669"/>
    <property type="project" value="InterPro"/>
</dbReference>
<feature type="domain" description="Anti-sigma-28 factor FlgM C-terminal" evidence="10">
    <location>
        <begin position="40"/>
        <end position="91"/>
    </location>
</feature>
<keyword evidence="5" id="KW-0805">Transcription regulation</keyword>
<dbReference type="NCBIfam" id="TIGR03824">
    <property type="entry name" value="FlgM_jcvi"/>
    <property type="match status" value="1"/>
</dbReference>
<dbReference type="InterPro" id="IPR031316">
    <property type="entry name" value="FlgM_C"/>
</dbReference>
<evidence type="ECO:0000256" key="1">
    <source>
        <dbReference type="ARBA" id="ARBA00005322"/>
    </source>
</evidence>
<dbReference type="AlphaFoldDB" id="A0A1K2H7W2"/>
<dbReference type="SUPFAM" id="SSF101498">
    <property type="entry name" value="Anti-sigma factor FlgM"/>
    <property type="match status" value="1"/>
</dbReference>
<keyword evidence="4" id="KW-1005">Bacterial flagellum biogenesis</keyword>
<evidence type="ECO:0000256" key="6">
    <source>
        <dbReference type="ARBA" id="ARBA00023163"/>
    </source>
</evidence>
<comment type="function">
    <text evidence="7">Responsible for the coupling of flagellin expression to flagellar assembly by preventing expression of the flagellin genes when a component of the middle class of proteins is defective. It negatively regulates flagellar genes by inhibiting the activity of FliA by directly binding to FliA.</text>
</comment>
<reference evidence="11 12" key="1">
    <citation type="submission" date="2016-11" db="EMBL/GenBank/DDBJ databases">
        <authorList>
            <person name="Jaros S."/>
            <person name="Januszkiewicz K."/>
            <person name="Wedrychowicz H."/>
        </authorList>
    </citation>
    <scope>NUCLEOTIDE SEQUENCE [LARGE SCALE GENOMIC DNA]</scope>
    <source>
        <strain evidence="11 12">DSM 18899</strain>
    </source>
</reference>
<dbReference type="InterPro" id="IPR007412">
    <property type="entry name" value="FlgM"/>
</dbReference>
<evidence type="ECO:0000256" key="5">
    <source>
        <dbReference type="ARBA" id="ARBA00023015"/>
    </source>
</evidence>
<dbReference type="EMBL" id="FPKR01000002">
    <property type="protein sequence ID" value="SFZ72658.1"/>
    <property type="molecule type" value="Genomic_DNA"/>
</dbReference>
<keyword evidence="3" id="KW-0678">Repressor</keyword>
<proteinExistence type="inferred from homology"/>
<dbReference type="GO" id="GO:0044781">
    <property type="term" value="P:bacterial-type flagellum organization"/>
    <property type="evidence" value="ECO:0007669"/>
    <property type="project" value="UniProtKB-KW"/>
</dbReference>
<dbReference type="InterPro" id="IPR035890">
    <property type="entry name" value="Anti-sigma-28_factor_FlgM_sf"/>
</dbReference>
<organism evidence="11 12">
    <name type="scientific">Chitinimonas taiwanensis DSM 18899</name>
    <dbReference type="NCBI Taxonomy" id="1121279"/>
    <lineage>
        <taxon>Bacteria</taxon>
        <taxon>Pseudomonadati</taxon>
        <taxon>Pseudomonadota</taxon>
        <taxon>Betaproteobacteria</taxon>
        <taxon>Neisseriales</taxon>
        <taxon>Chitinibacteraceae</taxon>
        <taxon>Chitinimonas</taxon>
    </lineage>
</organism>
<evidence type="ECO:0000313" key="11">
    <source>
        <dbReference type="EMBL" id="SFZ72658.1"/>
    </source>
</evidence>
<dbReference type="STRING" id="1121279.SAMN02745887_00687"/>
<feature type="compositionally biased region" description="Low complexity" evidence="9">
    <location>
        <begin position="20"/>
        <end position="30"/>
    </location>
</feature>
<evidence type="ECO:0000256" key="4">
    <source>
        <dbReference type="ARBA" id="ARBA00022795"/>
    </source>
</evidence>
<protein>
    <recommendedName>
        <fullName evidence="2">Negative regulator of flagellin synthesis</fullName>
    </recommendedName>
    <alternativeName>
        <fullName evidence="8">Anti-sigma-28 factor</fullName>
    </alternativeName>
</protein>
<gene>
    <name evidence="11" type="ORF">SAMN02745887_00687</name>
</gene>
<keyword evidence="6" id="KW-0804">Transcription</keyword>
<evidence type="ECO:0000259" key="10">
    <source>
        <dbReference type="Pfam" id="PF04316"/>
    </source>
</evidence>
<dbReference type="Pfam" id="PF04316">
    <property type="entry name" value="FlgM"/>
    <property type="match status" value="1"/>
</dbReference>
<evidence type="ECO:0000256" key="7">
    <source>
        <dbReference type="ARBA" id="ARBA00024739"/>
    </source>
</evidence>